<organism evidence="3 4">
    <name type="scientific">Streptomyces sulfonofaciens</name>
    <dbReference type="NCBI Taxonomy" id="68272"/>
    <lineage>
        <taxon>Bacteria</taxon>
        <taxon>Bacillati</taxon>
        <taxon>Actinomycetota</taxon>
        <taxon>Actinomycetes</taxon>
        <taxon>Kitasatosporales</taxon>
        <taxon>Streptomycetaceae</taxon>
        <taxon>Streptomyces</taxon>
    </lineage>
</organism>
<proteinExistence type="predicted"/>
<keyword evidence="2" id="KW-0812">Transmembrane</keyword>
<keyword evidence="4" id="KW-1185">Reference proteome</keyword>
<keyword evidence="2" id="KW-1133">Transmembrane helix</keyword>
<evidence type="ECO:0000256" key="2">
    <source>
        <dbReference type="SAM" id="Phobius"/>
    </source>
</evidence>
<name>A0A919FML3_9ACTN</name>
<accession>A0A919FML3</accession>
<keyword evidence="2" id="KW-0472">Membrane</keyword>
<dbReference type="Proteomes" id="UP000603708">
    <property type="component" value="Unassembled WGS sequence"/>
</dbReference>
<reference evidence="3" key="1">
    <citation type="journal article" date="2014" name="Int. J. Syst. Evol. Microbiol.">
        <title>Complete genome sequence of Corynebacterium casei LMG S-19264T (=DSM 44701T), isolated from a smear-ripened cheese.</title>
        <authorList>
            <consortium name="US DOE Joint Genome Institute (JGI-PGF)"/>
            <person name="Walter F."/>
            <person name="Albersmeier A."/>
            <person name="Kalinowski J."/>
            <person name="Ruckert C."/>
        </authorList>
    </citation>
    <scope>NUCLEOTIDE SEQUENCE</scope>
    <source>
        <strain evidence="3">JCM 5069</strain>
    </source>
</reference>
<sequence length="64" mass="6419">MAQRAYAWASAGMPGLLVALVFCGAHVMTVTGPPGFPPPGSTPQAALSAAQSARQSPARSVDLP</sequence>
<gene>
    <name evidence="3" type="ORF">GCM10018793_00540</name>
</gene>
<evidence type="ECO:0000313" key="3">
    <source>
        <dbReference type="EMBL" id="GHH68946.1"/>
    </source>
</evidence>
<dbReference type="EMBL" id="BNCD01000001">
    <property type="protein sequence ID" value="GHH68946.1"/>
    <property type="molecule type" value="Genomic_DNA"/>
</dbReference>
<protein>
    <submittedName>
        <fullName evidence="3">Uncharacterized protein</fullName>
    </submittedName>
</protein>
<feature type="transmembrane region" description="Helical" evidence="2">
    <location>
        <begin position="7"/>
        <end position="28"/>
    </location>
</feature>
<dbReference type="AlphaFoldDB" id="A0A919FML3"/>
<evidence type="ECO:0000313" key="4">
    <source>
        <dbReference type="Proteomes" id="UP000603708"/>
    </source>
</evidence>
<evidence type="ECO:0000256" key="1">
    <source>
        <dbReference type="SAM" id="MobiDB-lite"/>
    </source>
</evidence>
<feature type="region of interest" description="Disordered" evidence="1">
    <location>
        <begin position="33"/>
        <end position="64"/>
    </location>
</feature>
<feature type="compositionally biased region" description="Low complexity" evidence="1">
    <location>
        <begin position="42"/>
        <end position="64"/>
    </location>
</feature>
<comment type="caution">
    <text evidence="3">The sequence shown here is derived from an EMBL/GenBank/DDBJ whole genome shotgun (WGS) entry which is preliminary data.</text>
</comment>
<reference evidence="3" key="2">
    <citation type="submission" date="2020-09" db="EMBL/GenBank/DDBJ databases">
        <authorList>
            <person name="Sun Q."/>
            <person name="Ohkuma M."/>
        </authorList>
    </citation>
    <scope>NUCLEOTIDE SEQUENCE</scope>
    <source>
        <strain evidence="3">JCM 5069</strain>
    </source>
</reference>